<protein>
    <submittedName>
        <fullName evidence="1">Uncharacterized protein</fullName>
    </submittedName>
</protein>
<reference evidence="1" key="1">
    <citation type="journal article" date="2014" name="Front. Microbiol.">
        <title>High frequency of phylogenetically diverse reductive dehalogenase-homologous genes in deep subseafloor sedimentary metagenomes.</title>
        <authorList>
            <person name="Kawai M."/>
            <person name="Futagami T."/>
            <person name="Toyoda A."/>
            <person name="Takaki Y."/>
            <person name="Nishi S."/>
            <person name="Hori S."/>
            <person name="Arai W."/>
            <person name="Tsubouchi T."/>
            <person name="Morono Y."/>
            <person name="Uchiyama I."/>
            <person name="Ito T."/>
            <person name="Fujiyama A."/>
            <person name="Inagaki F."/>
            <person name="Takami H."/>
        </authorList>
    </citation>
    <scope>NUCLEOTIDE SEQUENCE</scope>
    <source>
        <strain evidence="1">Expedition CK06-06</strain>
    </source>
</reference>
<comment type="caution">
    <text evidence="1">The sequence shown here is derived from an EMBL/GenBank/DDBJ whole genome shotgun (WGS) entry which is preliminary data.</text>
</comment>
<evidence type="ECO:0000313" key="1">
    <source>
        <dbReference type="EMBL" id="GAG20006.1"/>
    </source>
</evidence>
<organism evidence="1">
    <name type="scientific">marine sediment metagenome</name>
    <dbReference type="NCBI Taxonomy" id="412755"/>
    <lineage>
        <taxon>unclassified sequences</taxon>
        <taxon>metagenomes</taxon>
        <taxon>ecological metagenomes</taxon>
    </lineage>
</organism>
<dbReference type="AlphaFoldDB" id="X0X4V2"/>
<gene>
    <name evidence="1" type="ORF">S01H1_52927</name>
</gene>
<dbReference type="EMBL" id="BARS01034238">
    <property type="protein sequence ID" value="GAG20006.1"/>
    <property type="molecule type" value="Genomic_DNA"/>
</dbReference>
<proteinExistence type="predicted"/>
<accession>X0X4V2</accession>
<sequence length="85" mass="9832">MGVVSVELRNGLREKLAELAHSQWSGWMRYLFDKGTFNDDGTWTMPDWAVVRWKQQMETPYSELSESEQDSDRSEADKFLAVIGS</sequence>
<name>X0X4V2_9ZZZZ</name>